<dbReference type="HOGENOM" id="CLU_173998_3_1_4"/>
<protein>
    <submittedName>
        <fullName evidence="1">Hypothetical phage protein</fullName>
    </submittedName>
</protein>
<dbReference type="eggNOG" id="COG4197">
    <property type="taxonomic scope" value="Bacteria"/>
</dbReference>
<organism evidence="1 2">
    <name type="scientific">Burkholderia cenocepacia (strain ATCC BAA-245 / DSM 16553 / LMG 16656 / NCTC 13227 / J2315 / CF5610)</name>
    <name type="common">Burkholderia cepacia (strain J2315)</name>
    <dbReference type="NCBI Taxonomy" id="216591"/>
    <lineage>
        <taxon>Bacteria</taxon>
        <taxon>Pseudomonadati</taxon>
        <taxon>Pseudomonadota</taxon>
        <taxon>Betaproteobacteria</taxon>
        <taxon>Burkholderiales</taxon>
        <taxon>Burkholderiaceae</taxon>
        <taxon>Burkholderia</taxon>
        <taxon>Burkholderia cepacia complex</taxon>
    </lineage>
</organism>
<dbReference type="Gene3D" id="1.10.260.40">
    <property type="entry name" value="lambda repressor-like DNA-binding domains"/>
    <property type="match status" value="1"/>
</dbReference>
<dbReference type="KEGG" id="bcj:BCAM1053B"/>
<name>B4EFR1_BURCJ</name>
<gene>
    <name evidence="1" type="ORF">BCAM1053B</name>
</gene>
<dbReference type="GO" id="GO:0003677">
    <property type="term" value="F:DNA binding"/>
    <property type="evidence" value="ECO:0007669"/>
    <property type="project" value="InterPro"/>
</dbReference>
<dbReference type="InterPro" id="IPR010982">
    <property type="entry name" value="Lambda_DNA-bd_dom_sf"/>
</dbReference>
<evidence type="ECO:0000313" key="1">
    <source>
        <dbReference type="EMBL" id="CAR54910.1"/>
    </source>
</evidence>
<dbReference type="BioCyc" id="BCEN216591:G1G1V-5047-MONOMER"/>
<keyword evidence="2" id="KW-1185">Reference proteome</keyword>
<dbReference type="Proteomes" id="UP000001035">
    <property type="component" value="Chromosome 2"/>
</dbReference>
<proteinExistence type="predicted"/>
<dbReference type="EMBL" id="AM747721">
    <property type="protein sequence ID" value="CAR54910.1"/>
    <property type="molecule type" value="Genomic_DNA"/>
</dbReference>
<evidence type="ECO:0000313" key="2">
    <source>
        <dbReference type="Proteomes" id="UP000001035"/>
    </source>
</evidence>
<dbReference type="AlphaFoldDB" id="B4EFR1"/>
<reference evidence="1 2" key="1">
    <citation type="journal article" date="2009" name="J. Bacteriol.">
        <title>The genome of Burkholderia cenocepacia J2315, an epidemic pathogen of cystic fibrosis patients.</title>
        <authorList>
            <person name="Holden M.T."/>
            <person name="Seth-Smith H.M."/>
            <person name="Crossman L.C."/>
            <person name="Sebaihia M."/>
            <person name="Bentley S.D."/>
            <person name="Cerdeno-Tarraga A.M."/>
            <person name="Thomson N.R."/>
            <person name="Bason N."/>
            <person name="Quail M.A."/>
            <person name="Sharp S."/>
            <person name="Cherevach I."/>
            <person name="Churcher C."/>
            <person name="Goodhead I."/>
            <person name="Hauser H."/>
            <person name="Holroyd N."/>
            <person name="Mungall K."/>
            <person name="Scott P."/>
            <person name="Walker D."/>
            <person name="White B."/>
            <person name="Rose H."/>
            <person name="Iversen P."/>
            <person name="Mil-Homens D."/>
            <person name="Rocha E.P."/>
            <person name="Fialho A.M."/>
            <person name="Baldwin A."/>
            <person name="Dowson C."/>
            <person name="Barrell B.G."/>
            <person name="Govan J.R."/>
            <person name="Vandamme P."/>
            <person name="Hart C.A."/>
            <person name="Mahenthiralingam E."/>
            <person name="Parkhill J."/>
        </authorList>
    </citation>
    <scope>NUCLEOTIDE SEQUENCE [LARGE SCALE GENOMIC DNA]</scope>
    <source>
        <strain evidence="2">ATCC BAA-245 / DSM 16553 / LMG 16656 / NCTC 13227 / J2315 / CF5610</strain>
    </source>
</reference>
<accession>B4EFR1</accession>
<sequence>MLMDKLKSLLRQMTREEQAQFCFACGTTLGYMRKALSVGAIFGPALCVSIERESKGLVTRRDLHPNDWQDIWPELADQPTQVPA</sequence>